<feature type="transmembrane region" description="Helical" evidence="1">
    <location>
        <begin position="429"/>
        <end position="449"/>
    </location>
</feature>
<accession>A0A1H6SX98</accession>
<keyword evidence="1" id="KW-0812">Transmembrane</keyword>
<protein>
    <recommendedName>
        <fullName evidence="4">Inner membrane protein</fullName>
    </recommendedName>
</protein>
<feature type="transmembrane region" description="Helical" evidence="1">
    <location>
        <begin position="402"/>
        <end position="422"/>
    </location>
</feature>
<feature type="transmembrane region" description="Helical" evidence="1">
    <location>
        <begin position="455"/>
        <end position="484"/>
    </location>
</feature>
<keyword evidence="1" id="KW-1133">Transmembrane helix</keyword>
<organism evidence="2 3">
    <name type="scientific">Deinococcus reticulitermitis</name>
    <dbReference type="NCBI Taxonomy" id="856736"/>
    <lineage>
        <taxon>Bacteria</taxon>
        <taxon>Thermotogati</taxon>
        <taxon>Deinococcota</taxon>
        <taxon>Deinococci</taxon>
        <taxon>Deinococcales</taxon>
        <taxon>Deinococcaceae</taxon>
        <taxon>Deinococcus</taxon>
    </lineage>
</organism>
<dbReference type="OrthoDB" id="60815at2"/>
<dbReference type="AlphaFoldDB" id="A0A1H6SX98"/>
<sequence length="495" mass="52395">MVQTAVQVFWNAMEGLLSLARPLGLLLGVGLLALLLLGLLDRERFRAGLGWLGARLPGLGRWALPALAVGAGMGGLGVVRQATDLRLATQQSARYANAADADGGQTVQAAPRASFLEETTYTRSFLLPRSVYTQINVDGEWERLLPYLGGGGPGPSVKDLSEGFIQQQNGLVYTREVTLLTDKPVNLDTSTVQTDLRFVDPAGGRGSYYNALFRADYAFTNPNPDARTMRFAFPLPNGSGTLSDFRLTVNGKEFRAADLVDGSIWEGEVAGRAAVKVNVTYRNQGARSWSYQLGGRREAIQKFDLTVRADRPAKFQRYSLFPTSRSGGGLAPGSLSGEQTLRWSLSDVITAQDVSVVFTGGSLRETLAKIGAVRPLAILAAALLALAWAWTRRLPLAPLPLAGGLLGLALGLALGGVLGFYLPVWAAETLGVIAGVALGVYALGTRFTAPLLLAAALPLVFLSGGHASLLLVLLATGTLVLLAARRVRVGAARAG</sequence>
<dbReference type="Proteomes" id="UP000199223">
    <property type="component" value="Unassembled WGS sequence"/>
</dbReference>
<keyword evidence="3" id="KW-1185">Reference proteome</keyword>
<keyword evidence="1" id="KW-0472">Membrane</keyword>
<evidence type="ECO:0000256" key="1">
    <source>
        <dbReference type="SAM" id="Phobius"/>
    </source>
</evidence>
<reference evidence="3" key="1">
    <citation type="submission" date="2016-10" db="EMBL/GenBank/DDBJ databases">
        <authorList>
            <person name="Varghese N."/>
            <person name="Submissions S."/>
        </authorList>
    </citation>
    <scope>NUCLEOTIDE SEQUENCE [LARGE SCALE GENOMIC DNA]</scope>
    <source>
        <strain evidence="3">CGMCC 1.10218</strain>
    </source>
</reference>
<feature type="transmembrane region" description="Helical" evidence="1">
    <location>
        <begin position="372"/>
        <end position="390"/>
    </location>
</feature>
<evidence type="ECO:0000313" key="2">
    <source>
        <dbReference type="EMBL" id="SEI69397.1"/>
    </source>
</evidence>
<dbReference type="RefSeq" id="WP_092262825.1">
    <property type="nucleotide sequence ID" value="NZ_FNZA01000001.1"/>
</dbReference>
<proteinExistence type="predicted"/>
<gene>
    <name evidence="2" type="ORF">SAMN04488058_101362</name>
</gene>
<evidence type="ECO:0008006" key="4">
    <source>
        <dbReference type="Google" id="ProtNLM"/>
    </source>
</evidence>
<feature type="transmembrane region" description="Helical" evidence="1">
    <location>
        <begin position="20"/>
        <end position="40"/>
    </location>
</feature>
<name>A0A1H6SX98_9DEIO</name>
<evidence type="ECO:0000313" key="3">
    <source>
        <dbReference type="Proteomes" id="UP000199223"/>
    </source>
</evidence>
<dbReference type="EMBL" id="FNZA01000001">
    <property type="protein sequence ID" value="SEI69397.1"/>
    <property type="molecule type" value="Genomic_DNA"/>
</dbReference>